<comment type="caution">
    <text evidence="1">The sequence shown here is derived from an EMBL/GenBank/DDBJ whole genome shotgun (WGS) entry which is preliminary data.</text>
</comment>
<organism evidence="1 2">
    <name type="scientific">Endocarpon pusillum</name>
    <dbReference type="NCBI Taxonomy" id="364733"/>
    <lineage>
        <taxon>Eukaryota</taxon>
        <taxon>Fungi</taxon>
        <taxon>Dikarya</taxon>
        <taxon>Ascomycota</taxon>
        <taxon>Pezizomycotina</taxon>
        <taxon>Eurotiomycetes</taxon>
        <taxon>Chaetothyriomycetidae</taxon>
        <taxon>Verrucariales</taxon>
        <taxon>Verrucariaceae</taxon>
        <taxon>Endocarpon</taxon>
    </lineage>
</organism>
<keyword evidence="2" id="KW-1185">Reference proteome</keyword>
<evidence type="ECO:0000313" key="1">
    <source>
        <dbReference type="EMBL" id="KAF7503365.1"/>
    </source>
</evidence>
<accession>A0A8H7DZH2</accession>
<sequence length="52" mass="5574">MSIPAFYLIFFPPVSVMDQLSPARCQPAAHGPDTEYLTISLEDSGSAQLSSS</sequence>
<reference evidence="1" key="1">
    <citation type="submission" date="2020-02" db="EMBL/GenBank/DDBJ databases">
        <authorList>
            <person name="Palmer J.M."/>
        </authorList>
    </citation>
    <scope>NUCLEOTIDE SEQUENCE</scope>
    <source>
        <strain evidence="1">EPUS1.4</strain>
        <tissue evidence="1">Thallus</tissue>
    </source>
</reference>
<gene>
    <name evidence="1" type="ORF">GJ744_003929</name>
</gene>
<proteinExistence type="predicted"/>
<name>A0A8H7DZH2_9EURO</name>
<dbReference type="EMBL" id="JAACFV010000182">
    <property type="protein sequence ID" value="KAF7503365.1"/>
    <property type="molecule type" value="Genomic_DNA"/>
</dbReference>
<evidence type="ECO:0000313" key="2">
    <source>
        <dbReference type="Proteomes" id="UP000606974"/>
    </source>
</evidence>
<dbReference type="AlphaFoldDB" id="A0A8H7DZH2"/>
<protein>
    <submittedName>
        <fullName evidence="1">Uncharacterized protein</fullName>
    </submittedName>
</protein>
<dbReference type="Proteomes" id="UP000606974">
    <property type="component" value="Unassembled WGS sequence"/>
</dbReference>